<keyword evidence="3" id="KW-0645">Protease</keyword>
<dbReference type="PANTHER" id="PTHR36435:SF1">
    <property type="entry name" value="CAAX AMINO TERMINAL PROTEASE FAMILY PROTEIN"/>
    <property type="match status" value="1"/>
</dbReference>
<feature type="transmembrane region" description="Helical" evidence="1">
    <location>
        <begin position="209"/>
        <end position="228"/>
    </location>
</feature>
<sequence>MGGDRIERVYAAHEQLVAPARRYPELWRLLAGLLLMAVVVFGLNAFLLTLVTKLGSDELIRGFLTGANPGALLLLLGSFGFLILGVAAAARTFQRRSLESIVGPLAQARQQFWRVLRVLLILGAVLFVLPPYDMGAPLQPNLQLSVWLLILPFSLAAILIQTSAEEILFRGYLQQCLAARFRAPVIWMVIPSILFAAGHYVPAQAGENAALIALWSGAFGVLMADLTARAGTLGPAIALHFFNNLIALLFIALPDSLDGLALYLLPYEMSDTERLRAWLVVDFALMLVAWLAARLALRR</sequence>
<keyword evidence="1" id="KW-1133">Transmembrane helix</keyword>
<dbReference type="STRING" id="1685379.AVO45_11610"/>
<dbReference type="InterPro" id="IPR003675">
    <property type="entry name" value="Rce1/LyrA-like_dom"/>
</dbReference>
<dbReference type="GO" id="GO:0004175">
    <property type="term" value="F:endopeptidase activity"/>
    <property type="evidence" value="ECO:0007669"/>
    <property type="project" value="UniProtKB-ARBA"/>
</dbReference>
<dbReference type="InterPro" id="IPR052710">
    <property type="entry name" value="CAAX_protease"/>
</dbReference>
<evidence type="ECO:0000259" key="2">
    <source>
        <dbReference type="Pfam" id="PF02517"/>
    </source>
</evidence>
<reference evidence="3 4" key="1">
    <citation type="submission" date="2015-12" db="EMBL/GenBank/DDBJ databases">
        <authorList>
            <person name="Shamseldin A."/>
            <person name="Moawad H."/>
            <person name="Abd El-Rahim W.M."/>
            <person name="Sadowsky M.J."/>
        </authorList>
    </citation>
    <scope>NUCLEOTIDE SEQUENCE [LARGE SCALE GENOMIC DNA]</scope>
    <source>
        <strain evidence="3 4">ZGT118</strain>
    </source>
</reference>
<feature type="domain" description="CAAX prenyl protease 2/Lysostaphin resistance protein A-like" evidence="2">
    <location>
        <begin position="149"/>
        <end position="246"/>
    </location>
</feature>
<dbReference type="GO" id="GO:0006508">
    <property type="term" value="P:proteolysis"/>
    <property type="evidence" value="ECO:0007669"/>
    <property type="project" value="UniProtKB-KW"/>
</dbReference>
<proteinExistence type="predicted"/>
<feature type="transmembrane region" description="Helical" evidence="1">
    <location>
        <begin position="277"/>
        <end position="297"/>
    </location>
</feature>
<keyword evidence="4" id="KW-1185">Reference proteome</keyword>
<dbReference type="EMBL" id="LQBQ01000035">
    <property type="protein sequence ID" value="KUJ76437.1"/>
    <property type="molecule type" value="Genomic_DNA"/>
</dbReference>
<gene>
    <name evidence="3" type="ORF">AVO45_11610</name>
</gene>
<evidence type="ECO:0000313" key="3">
    <source>
        <dbReference type="EMBL" id="KUJ76437.1"/>
    </source>
</evidence>
<keyword evidence="3" id="KW-0378">Hydrolase</keyword>
<keyword evidence="1" id="KW-0472">Membrane</keyword>
<feature type="transmembrane region" description="Helical" evidence="1">
    <location>
        <begin position="71"/>
        <end position="93"/>
    </location>
</feature>
<feature type="transmembrane region" description="Helical" evidence="1">
    <location>
        <begin position="185"/>
        <end position="203"/>
    </location>
</feature>
<dbReference type="Proteomes" id="UP000053791">
    <property type="component" value="Unassembled WGS sequence"/>
</dbReference>
<dbReference type="RefSeq" id="WP_068348273.1">
    <property type="nucleotide sequence ID" value="NZ_LQBQ01000035.1"/>
</dbReference>
<protein>
    <submittedName>
        <fullName evidence="3">CAAX protease</fullName>
    </submittedName>
</protein>
<keyword evidence="1" id="KW-0812">Transmembrane</keyword>
<feature type="transmembrane region" description="Helical" evidence="1">
    <location>
        <begin position="29"/>
        <end position="51"/>
    </location>
</feature>
<dbReference type="PANTHER" id="PTHR36435">
    <property type="entry name" value="SLR1288 PROTEIN"/>
    <property type="match status" value="1"/>
</dbReference>
<accession>A0A0X3TKX0</accession>
<feature type="transmembrane region" description="Helical" evidence="1">
    <location>
        <begin position="240"/>
        <end position="265"/>
    </location>
</feature>
<feature type="transmembrane region" description="Helical" evidence="1">
    <location>
        <begin position="114"/>
        <end position="132"/>
    </location>
</feature>
<dbReference type="AlphaFoldDB" id="A0A0X3TKX0"/>
<feature type="transmembrane region" description="Helical" evidence="1">
    <location>
        <begin position="144"/>
        <end position="164"/>
    </location>
</feature>
<comment type="caution">
    <text evidence="3">The sequence shown here is derived from an EMBL/GenBank/DDBJ whole genome shotgun (WGS) entry which is preliminary data.</text>
</comment>
<name>A0A0X3TKX0_9RHOB</name>
<organism evidence="3 4">
    <name type="scientific">Ruegeria marisrubri</name>
    <dbReference type="NCBI Taxonomy" id="1685379"/>
    <lineage>
        <taxon>Bacteria</taxon>
        <taxon>Pseudomonadati</taxon>
        <taxon>Pseudomonadota</taxon>
        <taxon>Alphaproteobacteria</taxon>
        <taxon>Rhodobacterales</taxon>
        <taxon>Roseobacteraceae</taxon>
        <taxon>Ruegeria</taxon>
    </lineage>
</organism>
<dbReference type="Pfam" id="PF02517">
    <property type="entry name" value="Rce1-like"/>
    <property type="match status" value="1"/>
</dbReference>
<dbReference type="OrthoDB" id="7171777at2"/>
<evidence type="ECO:0000313" key="4">
    <source>
        <dbReference type="Proteomes" id="UP000053791"/>
    </source>
</evidence>
<evidence type="ECO:0000256" key="1">
    <source>
        <dbReference type="SAM" id="Phobius"/>
    </source>
</evidence>
<dbReference type="GO" id="GO:0080120">
    <property type="term" value="P:CAAX-box protein maturation"/>
    <property type="evidence" value="ECO:0007669"/>
    <property type="project" value="UniProtKB-ARBA"/>
</dbReference>